<dbReference type="OrthoDB" id="5347798at2"/>
<reference evidence="2 3" key="1">
    <citation type="submission" date="2018-11" db="EMBL/GenBank/DDBJ databases">
        <title>Lysobacter cryohumiis sp. nov., isolated from soil in the Tianshan Mountains, Xinjiang, China.</title>
        <authorList>
            <person name="Luo Y."/>
            <person name="Sheng H."/>
        </authorList>
    </citation>
    <scope>NUCLEOTIDE SEQUENCE [LARGE SCALE GENOMIC DNA]</scope>
    <source>
        <strain evidence="2 3">ZS60</strain>
    </source>
</reference>
<keyword evidence="3" id="KW-1185">Reference proteome</keyword>
<evidence type="ECO:0000256" key="1">
    <source>
        <dbReference type="SAM" id="Phobius"/>
    </source>
</evidence>
<dbReference type="RefSeq" id="WP_123087014.1">
    <property type="nucleotide sequence ID" value="NZ_RIBS01000002.1"/>
</dbReference>
<protein>
    <recommendedName>
        <fullName evidence="4">OmpA family protein</fullName>
    </recommendedName>
</protein>
<gene>
    <name evidence="2" type="ORF">EER27_05510</name>
</gene>
<evidence type="ECO:0000313" key="3">
    <source>
        <dbReference type="Proteomes" id="UP000267049"/>
    </source>
</evidence>
<evidence type="ECO:0000313" key="2">
    <source>
        <dbReference type="EMBL" id="RNF85228.1"/>
    </source>
</evidence>
<dbReference type="AlphaFoldDB" id="A0A3M8SV58"/>
<keyword evidence="1" id="KW-1133">Transmembrane helix</keyword>
<name>A0A3M8SV58_9GAMM</name>
<organism evidence="2 3">
    <name type="scientific">Montanilutibacter psychrotolerans</name>
    <dbReference type="NCBI Taxonomy" id="1327343"/>
    <lineage>
        <taxon>Bacteria</taxon>
        <taxon>Pseudomonadati</taxon>
        <taxon>Pseudomonadota</taxon>
        <taxon>Gammaproteobacteria</taxon>
        <taxon>Lysobacterales</taxon>
        <taxon>Lysobacteraceae</taxon>
        <taxon>Montanilutibacter</taxon>
    </lineage>
</organism>
<sequence length="565" mass="62182">MSGDYHRIRTLLLGVEQLRLEKIDLAVQRSDARFERLPETLAESIEVANSTRGASRLARALSESTAESLELAVQKRPGAIVQAVFPIIGPAIRRALSEALRAMAQDLDQALQETLSLRALRWRLECLRTGIPYASVALRHRLHYQVEHLFLIRRESGLLLDHLCRHDRPGVDVDAIAGMLTAIEQFVQDSVASGEEGGLGGATVGDYRLLLSHGPCLRLAAFVSGVPPSNLGRRLDELNETLHTLREQHGEEQVNLPAGALADLEELKEVDPVRRRTSGHYFVGALVASILVAMLVWSWMAVGWSRQVGTIRNDLDALPGFALLSIESEGRGALMINGLLDPAGQDPRSVLRSLHPGVRTDWRLRPYVSSDPEVVVRRARQQLALPHGVSTELDEAGTLHLRGSVPFAMWYGLDRRPPAVEGVRGLETGGLDYPGMTHVDALIGEIESIRIDFAGGVSAAVADELHLRALVASLQALQRQAHRSGLKIHVRTYGFTDEPGPLGINRQLRLRRAEWLGEAIRSRMNESIDIDVSMDTLSVRFHGRCRAANAQVMSTPLGPPNRRPD</sequence>
<evidence type="ECO:0008006" key="4">
    <source>
        <dbReference type="Google" id="ProtNLM"/>
    </source>
</evidence>
<keyword evidence="1" id="KW-0472">Membrane</keyword>
<dbReference type="Proteomes" id="UP000267049">
    <property type="component" value="Unassembled WGS sequence"/>
</dbReference>
<dbReference type="EMBL" id="RIBS01000002">
    <property type="protein sequence ID" value="RNF85228.1"/>
    <property type="molecule type" value="Genomic_DNA"/>
</dbReference>
<comment type="caution">
    <text evidence="2">The sequence shown here is derived from an EMBL/GenBank/DDBJ whole genome shotgun (WGS) entry which is preliminary data.</text>
</comment>
<keyword evidence="1" id="KW-0812">Transmembrane</keyword>
<proteinExistence type="predicted"/>
<accession>A0A3M8SV58</accession>
<feature type="transmembrane region" description="Helical" evidence="1">
    <location>
        <begin position="281"/>
        <end position="302"/>
    </location>
</feature>